<dbReference type="InterPro" id="IPR036249">
    <property type="entry name" value="Thioredoxin-like_sf"/>
</dbReference>
<dbReference type="EMBL" id="JAPQKO010000008">
    <property type="protein sequence ID" value="KAJ5152186.1"/>
    <property type="molecule type" value="Genomic_DNA"/>
</dbReference>
<dbReference type="GO" id="GO:0032543">
    <property type="term" value="P:mitochondrial translation"/>
    <property type="evidence" value="ECO:0007669"/>
    <property type="project" value="InterPro"/>
</dbReference>
<evidence type="ECO:0000313" key="9">
    <source>
        <dbReference type="Proteomes" id="UP001146351"/>
    </source>
</evidence>
<keyword evidence="9" id="KW-1185">Reference proteome</keyword>
<comment type="subcellular location">
    <subcellularLocation>
        <location evidence="1">Mitochondrion</location>
    </subcellularLocation>
</comment>
<sequence length="137" mass="15248">MPVQGLLTTAKARNGVGAFILQCKRLDFHYCKFGGSSRGMISFLTETLPNFARENPQIEVRVSPRPAKHPVIKGQYINGREKAICVRNMEPGEILKKATILKDASGEKLKRTKKPVTSLNESVRGIWSPYHGDLRGV</sequence>
<keyword evidence="4" id="KW-0496">Mitochondrion</keyword>
<evidence type="ECO:0000313" key="8">
    <source>
        <dbReference type="EMBL" id="KAJ5152186.1"/>
    </source>
</evidence>
<dbReference type="PANTHER" id="PTHR21396:SF2">
    <property type="entry name" value="LARGE RIBOSOMAL SUBUNIT PROTEIN ML43"/>
    <property type="match status" value="1"/>
</dbReference>
<dbReference type="AlphaFoldDB" id="A0A9W9HME9"/>
<dbReference type="PANTHER" id="PTHR21396">
    <property type="entry name" value="39S RIBOSOMAL PROTEIN L43"/>
    <property type="match status" value="1"/>
</dbReference>
<dbReference type="InterPro" id="IPR007741">
    <property type="entry name" value="Ribosomal_mL43/mS25/NADH_DH"/>
</dbReference>
<evidence type="ECO:0000256" key="5">
    <source>
        <dbReference type="ARBA" id="ARBA00023274"/>
    </source>
</evidence>
<dbReference type="Pfam" id="PF05047">
    <property type="entry name" value="L51_S25_CI-B8"/>
    <property type="match status" value="1"/>
</dbReference>
<evidence type="ECO:0000256" key="2">
    <source>
        <dbReference type="ARBA" id="ARBA00006073"/>
    </source>
</evidence>
<dbReference type="InterPro" id="IPR039927">
    <property type="entry name" value="Ribosomal_mL43"/>
</dbReference>
<evidence type="ECO:0000256" key="1">
    <source>
        <dbReference type="ARBA" id="ARBA00004173"/>
    </source>
</evidence>
<keyword evidence="3 8" id="KW-0689">Ribosomal protein</keyword>
<dbReference type="Gene3D" id="3.40.30.10">
    <property type="entry name" value="Glutaredoxin"/>
    <property type="match status" value="1"/>
</dbReference>
<dbReference type="OrthoDB" id="88at2759"/>
<comment type="similarity">
    <text evidence="2">Belongs to the mitochondrion-specific ribosomal protein mL43 family.</text>
</comment>
<name>A0A9W9HME9_9EURO</name>
<evidence type="ECO:0000256" key="6">
    <source>
        <dbReference type="ARBA" id="ARBA00035188"/>
    </source>
</evidence>
<organism evidence="8 9">
    <name type="scientific">Penicillium capsulatum</name>
    <dbReference type="NCBI Taxonomy" id="69766"/>
    <lineage>
        <taxon>Eukaryota</taxon>
        <taxon>Fungi</taxon>
        <taxon>Dikarya</taxon>
        <taxon>Ascomycota</taxon>
        <taxon>Pezizomycotina</taxon>
        <taxon>Eurotiomycetes</taxon>
        <taxon>Eurotiomycetidae</taxon>
        <taxon>Eurotiales</taxon>
        <taxon>Aspergillaceae</taxon>
        <taxon>Penicillium</taxon>
    </lineage>
</organism>
<keyword evidence="5" id="KW-0687">Ribonucleoprotein</keyword>
<gene>
    <name evidence="8" type="ORF">N7492_010481</name>
</gene>
<evidence type="ECO:0000259" key="7">
    <source>
        <dbReference type="SMART" id="SM00916"/>
    </source>
</evidence>
<feature type="domain" description="Ribosomal protein/NADH dehydrogenase" evidence="7">
    <location>
        <begin position="32"/>
        <end position="105"/>
    </location>
</feature>
<dbReference type="GO" id="GO:0003735">
    <property type="term" value="F:structural constituent of ribosome"/>
    <property type="evidence" value="ECO:0007669"/>
    <property type="project" value="InterPro"/>
</dbReference>
<reference evidence="8" key="1">
    <citation type="submission" date="2022-11" db="EMBL/GenBank/DDBJ databases">
        <authorList>
            <person name="Petersen C."/>
        </authorList>
    </citation>
    <scope>NUCLEOTIDE SEQUENCE</scope>
    <source>
        <strain evidence="8">IBT 21917</strain>
    </source>
</reference>
<dbReference type="FunFam" id="3.40.30.10:FF:000173">
    <property type="entry name" value="Mitochondrial 54S ribosomal protein"/>
    <property type="match status" value="1"/>
</dbReference>
<reference evidence="8" key="2">
    <citation type="journal article" date="2023" name="IMA Fungus">
        <title>Comparative genomic study of the Penicillium genus elucidates a diverse pangenome and 15 lateral gene transfer events.</title>
        <authorList>
            <person name="Petersen C."/>
            <person name="Sorensen T."/>
            <person name="Nielsen M.R."/>
            <person name="Sondergaard T.E."/>
            <person name="Sorensen J.L."/>
            <person name="Fitzpatrick D.A."/>
            <person name="Frisvad J.C."/>
            <person name="Nielsen K.L."/>
        </authorList>
    </citation>
    <scope>NUCLEOTIDE SEQUENCE</scope>
    <source>
        <strain evidence="8">IBT 21917</strain>
    </source>
</reference>
<accession>A0A9W9HME9</accession>
<evidence type="ECO:0000256" key="3">
    <source>
        <dbReference type="ARBA" id="ARBA00022980"/>
    </source>
</evidence>
<dbReference type="SMART" id="SM00916">
    <property type="entry name" value="L51_S25_CI-B8"/>
    <property type="match status" value="1"/>
</dbReference>
<dbReference type="GO" id="GO:0005762">
    <property type="term" value="C:mitochondrial large ribosomal subunit"/>
    <property type="evidence" value="ECO:0007669"/>
    <property type="project" value="TreeGrafter"/>
</dbReference>
<proteinExistence type="inferred from homology"/>
<protein>
    <recommendedName>
        <fullName evidence="6">Large ribosomal subunit protein mL43</fullName>
    </recommendedName>
</protein>
<dbReference type="Proteomes" id="UP001146351">
    <property type="component" value="Unassembled WGS sequence"/>
</dbReference>
<evidence type="ECO:0000256" key="4">
    <source>
        <dbReference type="ARBA" id="ARBA00023128"/>
    </source>
</evidence>
<dbReference type="SUPFAM" id="SSF52833">
    <property type="entry name" value="Thioredoxin-like"/>
    <property type="match status" value="1"/>
</dbReference>
<comment type="caution">
    <text evidence="8">The sequence shown here is derived from an EMBL/GenBank/DDBJ whole genome shotgun (WGS) entry which is preliminary data.</text>
</comment>